<accession>A0A653QC60</accession>
<sequence length="42" mass="5040">MDKRQFQSACLKGWYRETSLLVPYGMRGLFLLFFNTNLHVEE</sequence>
<proteinExistence type="predicted"/>
<evidence type="ECO:0000313" key="2">
    <source>
        <dbReference type="Proteomes" id="UP000433089"/>
    </source>
</evidence>
<dbReference type="Proteomes" id="UP000433089">
    <property type="component" value="Unassembled WGS sequence"/>
</dbReference>
<gene>
    <name evidence="1" type="ORF">BACI348_40646</name>
</gene>
<protein>
    <submittedName>
        <fullName evidence="1">Uncharacterized protein</fullName>
    </submittedName>
</protein>
<dbReference type="AlphaFoldDB" id="A0A653QC60"/>
<name>A0A653QC60_BACAB</name>
<dbReference type="EMBL" id="CABWLH010000009">
    <property type="protein sequence ID" value="VXB39901.1"/>
    <property type="molecule type" value="Genomic_DNA"/>
</dbReference>
<reference evidence="1 2" key="1">
    <citation type="submission" date="2019-10" db="EMBL/GenBank/DDBJ databases">
        <authorList>
            <person name="Karimi E."/>
        </authorList>
    </citation>
    <scope>NUCLEOTIDE SEQUENCE [LARGE SCALE GENOMIC DNA]</scope>
    <source>
        <strain evidence="1">Bacillus sp. 348</strain>
    </source>
</reference>
<evidence type="ECO:0000313" key="1">
    <source>
        <dbReference type="EMBL" id="VXB39901.1"/>
    </source>
</evidence>
<organism evidence="1 2">
    <name type="scientific">Bacillus altitudinis</name>
    <dbReference type="NCBI Taxonomy" id="293387"/>
    <lineage>
        <taxon>Bacteria</taxon>
        <taxon>Bacillati</taxon>
        <taxon>Bacillota</taxon>
        <taxon>Bacilli</taxon>
        <taxon>Bacillales</taxon>
        <taxon>Bacillaceae</taxon>
        <taxon>Bacillus</taxon>
    </lineage>
</organism>